<accession>A0ACA9Y8U6</accession>
<reference evidence="1" key="1">
    <citation type="submission" date="2022-06" db="EMBL/GenBank/DDBJ databases">
        <authorList>
            <person name="Legras J.-L."/>
            <person name="Devillers H."/>
            <person name="Grondin C."/>
        </authorList>
    </citation>
    <scope>NUCLEOTIDE SEQUENCE</scope>
    <source>
        <strain evidence="1">CLIB 1444</strain>
    </source>
</reference>
<keyword evidence="2" id="KW-1185">Reference proteome</keyword>
<name>A0ACA9Y8U6_9ASCO</name>
<proteinExistence type="predicted"/>
<dbReference type="Proteomes" id="UP001152531">
    <property type="component" value="Unassembled WGS sequence"/>
</dbReference>
<sequence length="243" mass="28321">MSFYLTFQILKFSKSSSERKSVFLPLFINLNYFGYNIESLRYVDSSNDLSDLKKRLDFKLKNCIVNFKLLNLKEFKTVENDLDFRLYLNRPTISGLEVIMSHSKDHDLDSNNKFKGFSISGFNDESTGSNNDNENNENNDNDHKGQLTRHKIITSIDGDTNKANMNIDFTWSIKFFNFNTNFLLNQPPITQETDYRIQFNGESGIFDLKHIGKIKFNGIIEGNDIKFENLLVEIENDRVYKVI</sequence>
<evidence type="ECO:0000313" key="1">
    <source>
        <dbReference type="EMBL" id="CAH6721322.1"/>
    </source>
</evidence>
<dbReference type="EMBL" id="CALSDN010000005">
    <property type="protein sequence ID" value="CAH6721322.1"/>
    <property type="molecule type" value="Genomic_DNA"/>
</dbReference>
<comment type="caution">
    <text evidence="1">The sequence shown here is derived from an EMBL/GenBank/DDBJ whole genome shotgun (WGS) entry which is preliminary data.</text>
</comment>
<evidence type="ECO:0000313" key="2">
    <source>
        <dbReference type="Proteomes" id="UP001152531"/>
    </source>
</evidence>
<gene>
    <name evidence="1" type="ORF">CLIB1444_05S08504</name>
</gene>
<organism evidence="1 2">
    <name type="scientific">[Candida] jaroonii</name>
    <dbReference type="NCBI Taxonomy" id="467808"/>
    <lineage>
        <taxon>Eukaryota</taxon>
        <taxon>Fungi</taxon>
        <taxon>Dikarya</taxon>
        <taxon>Ascomycota</taxon>
        <taxon>Saccharomycotina</taxon>
        <taxon>Pichiomycetes</taxon>
        <taxon>Debaryomycetaceae</taxon>
        <taxon>Yamadazyma</taxon>
    </lineage>
</organism>
<protein>
    <submittedName>
        <fullName evidence="1">Uncharacterized protein</fullName>
    </submittedName>
</protein>